<evidence type="ECO:0000313" key="2">
    <source>
        <dbReference type="EMBL" id="VDN19695.1"/>
    </source>
</evidence>
<accession>A0A3P7LRJ8</accession>
<reference evidence="2 3" key="1">
    <citation type="submission" date="2018-11" db="EMBL/GenBank/DDBJ databases">
        <authorList>
            <consortium name="Pathogen Informatics"/>
        </authorList>
    </citation>
    <scope>NUCLEOTIDE SEQUENCE [LARGE SCALE GENOMIC DNA]</scope>
</reference>
<sequence>MATVATSTSGPNIQRGTNGIPPVQAKSAAAALKFTSPLKFQILKNGTSTPSQLANTLSTSPSAAAAAASTHPLTVTTAANWPHTAPTIASLSAPTQVSPILTGSGRQLHIGLELVLSNGVRIPISATCDIGAIK</sequence>
<dbReference type="AlphaFoldDB" id="A0A3P7LRJ8"/>
<name>A0A3P7LRJ8_DIBLA</name>
<evidence type="ECO:0000313" key="3">
    <source>
        <dbReference type="Proteomes" id="UP000281553"/>
    </source>
</evidence>
<evidence type="ECO:0000256" key="1">
    <source>
        <dbReference type="SAM" id="MobiDB-lite"/>
    </source>
</evidence>
<dbReference type="Proteomes" id="UP000281553">
    <property type="component" value="Unassembled WGS sequence"/>
</dbReference>
<feature type="compositionally biased region" description="Polar residues" evidence="1">
    <location>
        <begin position="1"/>
        <end position="17"/>
    </location>
</feature>
<keyword evidence="3" id="KW-1185">Reference proteome</keyword>
<feature type="region of interest" description="Disordered" evidence="1">
    <location>
        <begin position="1"/>
        <end position="21"/>
    </location>
</feature>
<gene>
    <name evidence="2" type="ORF">DILT_LOCUS13469</name>
</gene>
<protein>
    <submittedName>
        <fullName evidence="2">Uncharacterized protein</fullName>
    </submittedName>
</protein>
<dbReference type="EMBL" id="UYRU01070391">
    <property type="protein sequence ID" value="VDN19695.1"/>
    <property type="molecule type" value="Genomic_DNA"/>
</dbReference>
<proteinExistence type="predicted"/>
<organism evidence="2 3">
    <name type="scientific">Dibothriocephalus latus</name>
    <name type="common">Fish tapeworm</name>
    <name type="synonym">Diphyllobothrium latum</name>
    <dbReference type="NCBI Taxonomy" id="60516"/>
    <lineage>
        <taxon>Eukaryota</taxon>
        <taxon>Metazoa</taxon>
        <taxon>Spiralia</taxon>
        <taxon>Lophotrochozoa</taxon>
        <taxon>Platyhelminthes</taxon>
        <taxon>Cestoda</taxon>
        <taxon>Eucestoda</taxon>
        <taxon>Diphyllobothriidea</taxon>
        <taxon>Diphyllobothriidae</taxon>
        <taxon>Dibothriocephalus</taxon>
    </lineage>
</organism>